<dbReference type="AlphaFoldDB" id="A0A6N2L3X9"/>
<keyword evidence="1" id="KW-1133">Transmembrane helix</keyword>
<proteinExistence type="predicted"/>
<evidence type="ECO:0000313" key="2">
    <source>
        <dbReference type="EMBL" id="VFU31961.1"/>
    </source>
</evidence>
<reference evidence="2" key="1">
    <citation type="submission" date="2019-03" db="EMBL/GenBank/DDBJ databases">
        <authorList>
            <person name="Mank J."/>
            <person name="Almeida P."/>
        </authorList>
    </citation>
    <scope>NUCLEOTIDE SEQUENCE</scope>
    <source>
        <strain evidence="2">78183</strain>
    </source>
</reference>
<gene>
    <name evidence="2" type="ORF">SVIM_LOCUS138217</name>
</gene>
<sequence>MDTRLIATDIRLGFISLFVFVPAVVILGLFSFSYIEDKTEPVFCFCRGDGDGGGMELVIFRNGILNFEGHRGEAAAAKARVSCFSLSSVASLASGIEGSRT</sequence>
<feature type="transmembrane region" description="Helical" evidence="1">
    <location>
        <begin position="12"/>
        <end position="35"/>
    </location>
</feature>
<organism evidence="2">
    <name type="scientific">Salix viminalis</name>
    <name type="common">Common osier</name>
    <name type="synonym">Basket willow</name>
    <dbReference type="NCBI Taxonomy" id="40686"/>
    <lineage>
        <taxon>Eukaryota</taxon>
        <taxon>Viridiplantae</taxon>
        <taxon>Streptophyta</taxon>
        <taxon>Embryophyta</taxon>
        <taxon>Tracheophyta</taxon>
        <taxon>Spermatophyta</taxon>
        <taxon>Magnoliopsida</taxon>
        <taxon>eudicotyledons</taxon>
        <taxon>Gunneridae</taxon>
        <taxon>Pentapetalae</taxon>
        <taxon>rosids</taxon>
        <taxon>fabids</taxon>
        <taxon>Malpighiales</taxon>
        <taxon>Salicaceae</taxon>
        <taxon>Saliceae</taxon>
        <taxon>Salix</taxon>
    </lineage>
</organism>
<name>A0A6N2L3X9_SALVM</name>
<dbReference type="EMBL" id="CAADRP010000779">
    <property type="protein sequence ID" value="VFU31961.1"/>
    <property type="molecule type" value="Genomic_DNA"/>
</dbReference>
<keyword evidence="1" id="KW-0812">Transmembrane</keyword>
<keyword evidence="1" id="KW-0472">Membrane</keyword>
<accession>A0A6N2L3X9</accession>
<protein>
    <submittedName>
        <fullName evidence="2">Uncharacterized protein</fullName>
    </submittedName>
</protein>
<evidence type="ECO:0000256" key="1">
    <source>
        <dbReference type="SAM" id="Phobius"/>
    </source>
</evidence>